<accession>A0ABV0U6Y8</accession>
<protein>
    <submittedName>
        <fullName evidence="1">Uncharacterized protein</fullName>
    </submittedName>
</protein>
<organism evidence="1 2">
    <name type="scientific">Ilyodon furcidens</name>
    <name type="common">goldbreast splitfin</name>
    <dbReference type="NCBI Taxonomy" id="33524"/>
    <lineage>
        <taxon>Eukaryota</taxon>
        <taxon>Metazoa</taxon>
        <taxon>Chordata</taxon>
        <taxon>Craniata</taxon>
        <taxon>Vertebrata</taxon>
        <taxon>Euteleostomi</taxon>
        <taxon>Actinopterygii</taxon>
        <taxon>Neopterygii</taxon>
        <taxon>Teleostei</taxon>
        <taxon>Neoteleostei</taxon>
        <taxon>Acanthomorphata</taxon>
        <taxon>Ovalentaria</taxon>
        <taxon>Atherinomorphae</taxon>
        <taxon>Cyprinodontiformes</taxon>
        <taxon>Goodeidae</taxon>
        <taxon>Ilyodon</taxon>
    </lineage>
</organism>
<name>A0ABV0U6Y8_9TELE</name>
<reference evidence="1 2" key="1">
    <citation type="submission" date="2021-06" db="EMBL/GenBank/DDBJ databases">
        <authorList>
            <person name="Palmer J.M."/>
        </authorList>
    </citation>
    <scope>NUCLEOTIDE SEQUENCE [LARGE SCALE GENOMIC DNA]</scope>
    <source>
        <strain evidence="2">if_2019</strain>
        <tissue evidence="1">Muscle</tissue>
    </source>
</reference>
<sequence length="107" mass="11816">MGVLGTTGDPQSWVLGSTGCLSAWSLHVLPVHAWVLSGYSSFLPQSKNMIDSCISKFPLGVNARVFRVCPVFLCVSLQRTGNLSRVYPWTAGDCYQLPVDPVWKKWV</sequence>
<keyword evidence="2" id="KW-1185">Reference proteome</keyword>
<gene>
    <name evidence="1" type="ORF">ILYODFUR_004628</name>
</gene>
<comment type="caution">
    <text evidence="1">The sequence shown here is derived from an EMBL/GenBank/DDBJ whole genome shotgun (WGS) entry which is preliminary data.</text>
</comment>
<evidence type="ECO:0000313" key="1">
    <source>
        <dbReference type="EMBL" id="MEQ2239452.1"/>
    </source>
</evidence>
<evidence type="ECO:0000313" key="2">
    <source>
        <dbReference type="Proteomes" id="UP001482620"/>
    </source>
</evidence>
<dbReference type="Proteomes" id="UP001482620">
    <property type="component" value="Unassembled WGS sequence"/>
</dbReference>
<proteinExistence type="predicted"/>
<dbReference type="EMBL" id="JAHRIQ010058184">
    <property type="protein sequence ID" value="MEQ2239452.1"/>
    <property type="molecule type" value="Genomic_DNA"/>
</dbReference>